<reference evidence="4 5" key="2">
    <citation type="journal article" date="2008" name="Nature">
        <title>The Phaeodactylum genome reveals the evolutionary history of diatom genomes.</title>
        <authorList>
            <person name="Bowler C."/>
            <person name="Allen A.E."/>
            <person name="Badger J.H."/>
            <person name="Grimwood J."/>
            <person name="Jabbari K."/>
            <person name="Kuo A."/>
            <person name="Maheswari U."/>
            <person name="Martens C."/>
            <person name="Maumus F."/>
            <person name="Otillar R.P."/>
            <person name="Rayko E."/>
            <person name="Salamov A."/>
            <person name="Vandepoele K."/>
            <person name="Beszteri B."/>
            <person name="Gruber A."/>
            <person name="Heijde M."/>
            <person name="Katinka M."/>
            <person name="Mock T."/>
            <person name="Valentin K."/>
            <person name="Verret F."/>
            <person name="Berges J.A."/>
            <person name="Brownlee C."/>
            <person name="Cadoret J.P."/>
            <person name="Chiovitti A."/>
            <person name="Choi C.J."/>
            <person name="Coesel S."/>
            <person name="De Martino A."/>
            <person name="Detter J.C."/>
            <person name="Durkin C."/>
            <person name="Falciatore A."/>
            <person name="Fournet J."/>
            <person name="Haruta M."/>
            <person name="Huysman M.J."/>
            <person name="Jenkins B.D."/>
            <person name="Jiroutova K."/>
            <person name="Jorgensen R.E."/>
            <person name="Joubert Y."/>
            <person name="Kaplan A."/>
            <person name="Kroger N."/>
            <person name="Kroth P.G."/>
            <person name="La Roche J."/>
            <person name="Lindquist E."/>
            <person name="Lommer M."/>
            <person name="Martin-Jezequel V."/>
            <person name="Lopez P.J."/>
            <person name="Lucas S."/>
            <person name="Mangogna M."/>
            <person name="McGinnis K."/>
            <person name="Medlin L.K."/>
            <person name="Montsant A."/>
            <person name="Oudot-Le Secq M.P."/>
            <person name="Napoli C."/>
            <person name="Obornik M."/>
            <person name="Parker M.S."/>
            <person name="Petit J.L."/>
            <person name="Porcel B.M."/>
            <person name="Poulsen N."/>
            <person name="Robison M."/>
            <person name="Rychlewski L."/>
            <person name="Rynearson T.A."/>
            <person name="Schmutz J."/>
            <person name="Shapiro H."/>
            <person name="Siaut M."/>
            <person name="Stanley M."/>
            <person name="Sussman M.R."/>
            <person name="Taylor A.R."/>
            <person name="Vardi A."/>
            <person name="von Dassow P."/>
            <person name="Vyverman W."/>
            <person name="Willis A."/>
            <person name="Wyrwicz L.S."/>
            <person name="Rokhsar D.S."/>
            <person name="Weissenbach J."/>
            <person name="Armbrust E.V."/>
            <person name="Green B.R."/>
            <person name="Van de Peer Y."/>
            <person name="Grigoriev I.V."/>
        </authorList>
    </citation>
    <scope>NUCLEOTIDE SEQUENCE [LARGE SCALE GENOMIC DNA]</scope>
    <source>
        <strain evidence="4 5">CCMP1335</strain>
    </source>
</reference>
<feature type="non-terminal residue" evidence="4">
    <location>
        <position position="1"/>
    </location>
</feature>
<sequence length="382" mass="42143">SPVVVAKWRGVNEDWPVLILNSHYDVVPASLEDWTTDPFSAFRKDGRVYGRGAQDMKCVCVQYIEAIRKLHSVNPTFRPQRTIHLTFVPDEEVGGGGMAAFISSSMYKSMPGVALALDEGLASTDDTYSLFYGERLPWWIEVEATGKTGHGSRFIDCTAVEQLIDLSNKALAFRKEQRDILHGNEAAADHSNCAHAIAAKRQKMLSELKTTGKMTLGDVTSLNITSLEAGVRVGDTVAYNCVPPKAKCSLDIRISPHVEPKEIGNMIDGWCQECSVAPEEGSKISWRNILGMGPANQNHALTATDASNPWYQVFVSAMAGMCLMIQPQVFPAATDSRFLRELGIKAFGFSPMRNTEIMLHENDEYLEESIFVEGVEVYTGLI</sequence>
<dbReference type="Pfam" id="PF01546">
    <property type="entry name" value="Peptidase_M20"/>
    <property type="match status" value="1"/>
</dbReference>
<dbReference type="PANTHER" id="PTHR45892">
    <property type="entry name" value="AMINOACYLASE-1"/>
    <property type="match status" value="1"/>
</dbReference>
<dbReference type="GeneID" id="7447450"/>
<feature type="binding site" evidence="2">
    <location>
        <position position="119"/>
    </location>
    <ligand>
        <name>Zn(2+)</name>
        <dbReference type="ChEBI" id="CHEBI:29105"/>
        <label>1</label>
    </ligand>
</feature>
<dbReference type="EMBL" id="CM000641">
    <property type="protein sequence ID" value="EED92734.1"/>
    <property type="molecule type" value="Genomic_DNA"/>
</dbReference>
<dbReference type="RefSeq" id="XP_002289197.1">
    <property type="nucleotide sequence ID" value="XM_002289161.1"/>
</dbReference>
<dbReference type="GO" id="GO:0004046">
    <property type="term" value="F:aminoacylase activity"/>
    <property type="evidence" value="ECO:0000318"/>
    <property type="project" value="GO_Central"/>
</dbReference>
<evidence type="ECO:0000256" key="2">
    <source>
        <dbReference type="PIRSR" id="PIRSR036696-2"/>
    </source>
</evidence>
<keyword evidence="5" id="KW-1185">Reference proteome</keyword>
<dbReference type="PANTHER" id="PTHR45892:SF1">
    <property type="entry name" value="AMINOACYLASE-1"/>
    <property type="match status" value="1"/>
</dbReference>
<evidence type="ECO:0000256" key="1">
    <source>
        <dbReference type="PIRSR" id="PIRSR036696-1"/>
    </source>
</evidence>
<dbReference type="AlphaFoldDB" id="B8C183"/>
<feature type="active site" evidence="1">
    <location>
        <position position="25"/>
    </location>
</feature>
<dbReference type="STRING" id="35128.B8C183"/>
<dbReference type="OMA" id="GTDAKQF"/>
<keyword evidence="2" id="KW-0862">Zinc</keyword>
<evidence type="ECO:0000313" key="4">
    <source>
        <dbReference type="EMBL" id="EED92734.1"/>
    </source>
</evidence>
<dbReference type="eggNOG" id="KOG2275">
    <property type="taxonomic scope" value="Eukaryota"/>
</dbReference>
<evidence type="ECO:0000313" key="5">
    <source>
        <dbReference type="Proteomes" id="UP000001449"/>
    </source>
</evidence>
<evidence type="ECO:0000259" key="3">
    <source>
        <dbReference type="Pfam" id="PF07687"/>
    </source>
</evidence>
<protein>
    <submittedName>
        <fullName evidence="4">Aminoacylase 1</fullName>
    </submittedName>
</protein>
<dbReference type="SUPFAM" id="SSF53187">
    <property type="entry name" value="Zn-dependent exopeptidases"/>
    <property type="match status" value="1"/>
</dbReference>
<feature type="active site" description="Proton acceptor" evidence="1">
    <location>
        <position position="91"/>
    </location>
</feature>
<feature type="binding site" evidence="2">
    <location>
        <position position="55"/>
    </location>
    <ligand>
        <name>Zn(2+)</name>
        <dbReference type="ChEBI" id="CHEBI:29105"/>
        <label>1</label>
    </ligand>
</feature>
<dbReference type="PIRSF" id="PIRSF036696">
    <property type="entry name" value="ACY-1"/>
    <property type="match status" value="1"/>
</dbReference>
<dbReference type="InParanoid" id="B8C183"/>
<feature type="binding site" evidence="2">
    <location>
        <position position="23"/>
    </location>
    <ligand>
        <name>Zn(2+)</name>
        <dbReference type="ChEBI" id="CHEBI:29105"/>
        <label>1</label>
    </ligand>
</feature>
<organism evidence="4 5">
    <name type="scientific">Thalassiosira pseudonana</name>
    <name type="common">Marine diatom</name>
    <name type="synonym">Cyclotella nana</name>
    <dbReference type="NCBI Taxonomy" id="35128"/>
    <lineage>
        <taxon>Eukaryota</taxon>
        <taxon>Sar</taxon>
        <taxon>Stramenopiles</taxon>
        <taxon>Ochrophyta</taxon>
        <taxon>Bacillariophyta</taxon>
        <taxon>Coscinodiscophyceae</taxon>
        <taxon>Thalassiosirophycidae</taxon>
        <taxon>Thalassiosirales</taxon>
        <taxon>Thalassiosiraceae</taxon>
        <taxon>Thalassiosira</taxon>
    </lineage>
</organism>
<dbReference type="PaxDb" id="35128-Thaps15114"/>
<dbReference type="Gene3D" id="3.40.630.10">
    <property type="entry name" value="Zn peptidases"/>
    <property type="match status" value="1"/>
</dbReference>
<proteinExistence type="predicted"/>
<name>B8C183_THAPS</name>
<dbReference type="KEGG" id="tps:THAPSDRAFT_15114"/>
<dbReference type="GO" id="GO:0046872">
    <property type="term" value="F:metal ion binding"/>
    <property type="evidence" value="ECO:0007669"/>
    <property type="project" value="UniProtKB-KW"/>
</dbReference>
<dbReference type="Proteomes" id="UP000001449">
    <property type="component" value="Chromosome 4"/>
</dbReference>
<feature type="domain" description="Peptidase M20 dimerisation" evidence="3">
    <location>
        <begin position="137"/>
        <end position="272"/>
    </location>
</feature>
<dbReference type="SUPFAM" id="SSF55031">
    <property type="entry name" value="Bacterial exopeptidase dimerisation domain"/>
    <property type="match status" value="1"/>
</dbReference>
<dbReference type="InterPro" id="IPR052083">
    <property type="entry name" value="Aminoacylase-1_M20A"/>
</dbReference>
<dbReference type="Pfam" id="PF07687">
    <property type="entry name" value="M20_dimer"/>
    <property type="match status" value="1"/>
</dbReference>
<feature type="binding site" evidence="2">
    <location>
        <position position="92"/>
    </location>
    <ligand>
        <name>Zn(2+)</name>
        <dbReference type="ChEBI" id="CHEBI:29105"/>
        <label>2</label>
    </ligand>
</feature>
<dbReference type="InterPro" id="IPR011650">
    <property type="entry name" value="Peptidase_M20_dimer"/>
</dbReference>
<comment type="cofactor">
    <cofactor evidence="2">
        <name>Zn(2+)</name>
        <dbReference type="ChEBI" id="CHEBI:29105"/>
    </cofactor>
    <text evidence="2">Binds 2 Zn(2+) ions per subunit.</text>
</comment>
<dbReference type="InterPro" id="IPR036264">
    <property type="entry name" value="Bact_exopeptidase_dim_dom"/>
</dbReference>
<keyword evidence="2" id="KW-0479">Metal-binding</keyword>
<feature type="non-terminal residue" evidence="4">
    <location>
        <position position="382"/>
    </location>
</feature>
<feature type="binding site" evidence="2">
    <location>
        <position position="360"/>
    </location>
    <ligand>
        <name>Zn(2+)</name>
        <dbReference type="ChEBI" id="CHEBI:29105"/>
        <label>2</label>
    </ligand>
</feature>
<dbReference type="Gene3D" id="1.10.150.900">
    <property type="match status" value="1"/>
</dbReference>
<dbReference type="HOGENOM" id="CLU_021802_5_0_1"/>
<reference evidence="4 5" key="1">
    <citation type="journal article" date="2004" name="Science">
        <title>The genome of the diatom Thalassiosira pseudonana: ecology, evolution, and metabolism.</title>
        <authorList>
            <person name="Armbrust E.V."/>
            <person name="Berges J.A."/>
            <person name="Bowler C."/>
            <person name="Green B.R."/>
            <person name="Martinez D."/>
            <person name="Putnam N.H."/>
            <person name="Zhou S."/>
            <person name="Allen A.E."/>
            <person name="Apt K.E."/>
            <person name="Bechner M."/>
            <person name="Brzezinski M.A."/>
            <person name="Chaal B.K."/>
            <person name="Chiovitti A."/>
            <person name="Davis A.K."/>
            <person name="Demarest M.S."/>
            <person name="Detter J.C."/>
            <person name="Glavina T."/>
            <person name="Goodstein D."/>
            <person name="Hadi M.Z."/>
            <person name="Hellsten U."/>
            <person name="Hildebrand M."/>
            <person name="Jenkins B.D."/>
            <person name="Jurka J."/>
            <person name="Kapitonov V.V."/>
            <person name="Kroger N."/>
            <person name="Lau W.W."/>
            <person name="Lane T.W."/>
            <person name="Larimer F.W."/>
            <person name="Lippmeier J.C."/>
            <person name="Lucas S."/>
            <person name="Medina M."/>
            <person name="Montsant A."/>
            <person name="Obornik M."/>
            <person name="Parker M.S."/>
            <person name="Palenik B."/>
            <person name="Pazour G.J."/>
            <person name="Richardson P.M."/>
            <person name="Rynearson T.A."/>
            <person name="Saito M.A."/>
            <person name="Schwartz D.C."/>
            <person name="Thamatrakoln K."/>
            <person name="Valentin K."/>
            <person name="Vardi A."/>
            <person name="Wilkerson F.P."/>
            <person name="Rokhsar D.S."/>
        </authorList>
    </citation>
    <scope>NUCLEOTIDE SEQUENCE [LARGE SCALE GENOMIC DNA]</scope>
    <source>
        <strain evidence="4 5">CCMP1335</strain>
    </source>
</reference>
<dbReference type="InterPro" id="IPR002933">
    <property type="entry name" value="Peptidase_M20"/>
</dbReference>
<dbReference type="Gene3D" id="3.30.70.360">
    <property type="match status" value="1"/>
</dbReference>
<gene>
    <name evidence="4" type="ORF">THAPSDRAFT_15114</name>
</gene>
<accession>B8C183</accession>
<feature type="binding site" evidence="2">
    <location>
        <position position="55"/>
    </location>
    <ligand>
        <name>Zn(2+)</name>
        <dbReference type="ChEBI" id="CHEBI:29105"/>
        <label>2</label>
    </ligand>
</feature>